<evidence type="ECO:0000313" key="5">
    <source>
        <dbReference type="Proteomes" id="UP001319870"/>
    </source>
</evidence>
<dbReference type="RefSeq" id="WP_225563799.1">
    <property type="nucleotide sequence ID" value="NZ_JAIXCQ010000001.1"/>
</dbReference>
<dbReference type="Proteomes" id="UP001319870">
    <property type="component" value="Unassembled WGS sequence"/>
</dbReference>
<evidence type="ECO:0000256" key="3">
    <source>
        <dbReference type="SAM" id="MobiDB-lite"/>
    </source>
</evidence>
<comment type="similarity">
    <text evidence="2">Belongs to the carotenoid/retinoid oxidoreductase family.</text>
</comment>
<organism evidence="4 5">
    <name type="scientific">Isoptericola luteus</name>
    <dbReference type="NCBI Taxonomy" id="2879484"/>
    <lineage>
        <taxon>Bacteria</taxon>
        <taxon>Bacillati</taxon>
        <taxon>Actinomycetota</taxon>
        <taxon>Actinomycetes</taxon>
        <taxon>Micrococcales</taxon>
        <taxon>Promicromonosporaceae</taxon>
        <taxon>Isoptericola</taxon>
    </lineage>
</organism>
<name>A0ABS7ZAJ7_9MICO</name>
<sequence>MKVVVIGGGIAGLATAGLLARDGHEVELLEQQDTLGGRAGSWARDGFRFDTGPSWYLMPEVFDHWFRLMGSSADRELDLVPLDPASRVFFEDHAAPLDVARDRGANVAAFEAVEGGAGERLEHYLDSAHETYDLALRHFLYTTFASPRALASKEVLARLHRLVPLLTRSLEARAAASFTDNRLRQVLGYPAVFLASSPDRTPSLYHLMSALDLDGGVQYPRGGFAHVIDRVAGLAAGAGATLRTCARAVEITTTADAPGPHGRRGRRNSRGRHGPALAGPRRPRARVTGVRWRDAAGTDRHSPADVVVGAADLHHVETTMLPERLQSYPQRWWDRRDPGPGGVLVMLGVRGRVPELAHHSLFFTSDWRANFGAIRAGRVPDPASVYVCTPSRTDPGTAPEGDENLFLLVPVPADATLGRGGEDGSGDRAVERVADDALDRVAAWAGVPDLRERIVVRRTVGPGDFAADLESWRGGLLGPAHTLGQSAMFRAGNQSRRVGGLLYAGGSTIPGVGLPMCLISAELVLKRLRGDTGTRPLTVPLAPAGARPAIAAEAS</sequence>
<comment type="caution">
    <text evidence="4">The sequence shown here is derived from an EMBL/GenBank/DDBJ whole genome shotgun (WGS) entry which is preliminary data.</text>
</comment>
<protein>
    <submittedName>
        <fullName evidence="4">Phytoene desaturase</fullName>
    </submittedName>
</protein>
<dbReference type="Pfam" id="PF13450">
    <property type="entry name" value="NAD_binding_8"/>
    <property type="match status" value="1"/>
</dbReference>
<keyword evidence="2" id="KW-0125">Carotenoid biosynthesis</keyword>
<gene>
    <name evidence="4" type="primary">crtI</name>
    <name evidence="4" type="ORF">LEP48_01780</name>
</gene>
<dbReference type="InterPro" id="IPR036188">
    <property type="entry name" value="FAD/NAD-bd_sf"/>
</dbReference>
<dbReference type="SUPFAM" id="SSF51905">
    <property type="entry name" value="FAD/NAD(P)-binding domain"/>
    <property type="match status" value="1"/>
</dbReference>
<evidence type="ECO:0000313" key="4">
    <source>
        <dbReference type="EMBL" id="MCA5892081.1"/>
    </source>
</evidence>
<keyword evidence="5" id="KW-1185">Reference proteome</keyword>
<dbReference type="PANTHER" id="PTHR43734:SF1">
    <property type="entry name" value="PHYTOENE DESATURASE"/>
    <property type="match status" value="1"/>
</dbReference>
<dbReference type="NCBIfam" id="TIGR02734">
    <property type="entry name" value="crtI_fam"/>
    <property type="match status" value="1"/>
</dbReference>
<comment type="pathway">
    <text evidence="2">Carotenoid biosynthesis.</text>
</comment>
<dbReference type="Gene3D" id="3.50.50.60">
    <property type="entry name" value="FAD/NAD(P)-binding domain"/>
    <property type="match status" value="1"/>
</dbReference>
<dbReference type="EMBL" id="JAIXCQ010000001">
    <property type="protein sequence ID" value="MCA5892081.1"/>
    <property type="molecule type" value="Genomic_DNA"/>
</dbReference>
<proteinExistence type="inferred from homology"/>
<dbReference type="PRINTS" id="PR00419">
    <property type="entry name" value="ADXRDTASE"/>
</dbReference>
<feature type="compositionally biased region" description="Basic residues" evidence="3">
    <location>
        <begin position="261"/>
        <end position="273"/>
    </location>
</feature>
<evidence type="ECO:0000256" key="2">
    <source>
        <dbReference type="RuleBase" id="RU362075"/>
    </source>
</evidence>
<keyword evidence="1 2" id="KW-0560">Oxidoreductase</keyword>
<feature type="region of interest" description="Disordered" evidence="3">
    <location>
        <begin position="253"/>
        <end position="286"/>
    </location>
</feature>
<dbReference type="InterPro" id="IPR014105">
    <property type="entry name" value="Carotenoid/retinoid_OxRdtase"/>
</dbReference>
<reference evidence="4 5" key="1">
    <citation type="submission" date="2021-09" db="EMBL/GenBank/DDBJ databases">
        <title>Isoptericola luteus sp. nov., a novel bacterium isolated from Harbin, the capital city of Heilongjiang province.</title>
        <authorList>
            <person name="Li J."/>
        </authorList>
    </citation>
    <scope>NUCLEOTIDE SEQUENCE [LARGE SCALE GENOMIC DNA]</scope>
    <source>
        <strain evidence="4 5">NEAU-Y5</strain>
    </source>
</reference>
<dbReference type="PANTHER" id="PTHR43734">
    <property type="entry name" value="PHYTOENE DESATURASE"/>
    <property type="match status" value="1"/>
</dbReference>
<accession>A0ABS7ZAJ7</accession>
<evidence type="ECO:0000256" key="1">
    <source>
        <dbReference type="ARBA" id="ARBA00023002"/>
    </source>
</evidence>